<dbReference type="Pfam" id="PF00685">
    <property type="entry name" value="Sulfotransfer_1"/>
    <property type="match status" value="1"/>
</dbReference>
<keyword evidence="1" id="KW-0812">Transmembrane</keyword>
<gene>
    <name evidence="3" type="ORF">APZ42_016421</name>
</gene>
<evidence type="ECO:0000313" key="4">
    <source>
        <dbReference type="Proteomes" id="UP000076858"/>
    </source>
</evidence>
<evidence type="ECO:0000313" key="3">
    <source>
        <dbReference type="EMBL" id="KZS17531.1"/>
    </source>
</evidence>
<keyword evidence="1" id="KW-1133">Transmembrane helix</keyword>
<feature type="domain" description="Sulfotransferase" evidence="2">
    <location>
        <begin position="60"/>
        <end position="333"/>
    </location>
</feature>
<dbReference type="Gene3D" id="3.40.50.300">
    <property type="entry name" value="P-loop containing nucleotide triphosphate hydrolases"/>
    <property type="match status" value="1"/>
</dbReference>
<keyword evidence="4" id="KW-1185">Reference proteome</keyword>
<organism evidence="3 4">
    <name type="scientific">Daphnia magna</name>
    <dbReference type="NCBI Taxonomy" id="35525"/>
    <lineage>
        <taxon>Eukaryota</taxon>
        <taxon>Metazoa</taxon>
        <taxon>Ecdysozoa</taxon>
        <taxon>Arthropoda</taxon>
        <taxon>Crustacea</taxon>
        <taxon>Branchiopoda</taxon>
        <taxon>Diplostraca</taxon>
        <taxon>Cladocera</taxon>
        <taxon>Anomopoda</taxon>
        <taxon>Daphniidae</taxon>
        <taxon>Daphnia</taxon>
    </lineage>
</organism>
<dbReference type="GO" id="GO:0006790">
    <property type="term" value="P:sulfur compound metabolic process"/>
    <property type="evidence" value="ECO:0007669"/>
    <property type="project" value="TreeGrafter"/>
</dbReference>
<comment type="caution">
    <text evidence="3">The sequence shown here is derived from an EMBL/GenBank/DDBJ whole genome shotgun (WGS) entry which is preliminary data.</text>
</comment>
<proteinExistence type="predicted"/>
<reference evidence="3 4" key="1">
    <citation type="submission" date="2016-03" db="EMBL/GenBank/DDBJ databases">
        <title>EvidentialGene: Evidence-directed Construction of Genes on Genomes.</title>
        <authorList>
            <person name="Gilbert D.G."/>
            <person name="Choi J.-H."/>
            <person name="Mockaitis K."/>
            <person name="Colbourne J."/>
            <person name="Pfrender M."/>
        </authorList>
    </citation>
    <scope>NUCLEOTIDE SEQUENCE [LARGE SCALE GENOMIC DNA]</scope>
    <source>
        <strain evidence="3 4">Xinb3</strain>
        <tissue evidence="3">Complete organism</tissue>
    </source>
</reference>
<feature type="transmembrane region" description="Helical" evidence="1">
    <location>
        <begin position="12"/>
        <end position="29"/>
    </location>
</feature>
<dbReference type="OrthoDB" id="6138663at2759"/>
<dbReference type="EMBL" id="LRGB01000626">
    <property type="protein sequence ID" value="KZS17531.1"/>
    <property type="molecule type" value="Genomic_DNA"/>
</dbReference>
<dbReference type="SUPFAM" id="SSF52540">
    <property type="entry name" value="P-loop containing nucleoside triphosphate hydrolases"/>
    <property type="match status" value="1"/>
</dbReference>
<dbReference type="InterPro" id="IPR000863">
    <property type="entry name" value="Sulfotransferase_dom"/>
</dbReference>
<dbReference type="STRING" id="35525.A0A165AEI3"/>
<dbReference type="InterPro" id="IPR027417">
    <property type="entry name" value="P-loop_NTPase"/>
</dbReference>
<name>A0A165AEI3_9CRUS</name>
<dbReference type="GO" id="GO:0001517">
    <property type="term" value="F:N-acetylglucosamine 6-O-sulfotransferase activity"/>
    <property type="evidence" value="ECO:0007669"/>
    <property type="project" value="TreeGrafter"/>
</dbReference>
<dbReference type="InterPro" id="IPR051135">
    <property type="entry name" value="Gal/GlcNAc/GalNAc_ST"/>
</dbReference>
<protein>
    <recommendedName>
        <fullName evidence="2">Sulfotransferase domain-containing protein</fullName>
    </recommendedName>
</protein>
<sequence length="338" mass="38589">MSISLDVMKHGIKYSALVFFVFLVMHLVIKPYLDNMNSKSDGSVVSSEQNANAVTPAGKRILIVTKWRSGSTFLGETLSSAPGVFYSHEPLIYLEKYPGSKLELIRSLFQCQFPAGYVRFINELAAANGDQKNLIRSRRIWDECYYNRTLCVEPEFVNELCRYFPIHVIKAVRLRVRELSPFLANDPTSKDWKIVHLVRDPRGTMSSRNSLTNWCFNDPSCSDVNRVCAELQEDLELIQRMMSDFPDRHYLMKFEDFATNTGAEIDKLFRFLGMNVTGLTKAFLASHTQSNNQTKNSPYSTFRQSNTIAFEWKTKLSEKEIGAITDICAPVLKLLSKS</sequence>
<evidence type="ECO:0000256" key="1">
    <source>
        <dbReference type="SAM" id="Phobius"/>
    </source>
</evidence>
<dbReference type="GO" id="GO:0006044">
    <property type="term" value="P:N-acetylglucosamine metabolic process"/>
    <property type="evidence" value="ECO:0007669"/>
    <property type="project" value="TreeGrafter"/>
</dbReference>
<dbReference type="Proteomes" id="UP000076858">
    <property type="component" value="Unassembled WGS sequence"/>
</dbReference>
<dbReference type="AlphaFoldDB" id="A0A165AEI3"/>
<dbReference type="PANTHER" id="PTHR10704:SF44">
    <property type="entry name" value="LD35051P-RELATED"/>
    <property type="match status" value="1"/>
</dbReference>
<evidence type="ECO:0000259" key="2">
    <source>
        <dbReference type="Pfam" id="PF00685"/>
    </source>
</evidence>
<accession>A0A165AEI3</accession>
<keyword evidence="1" id="KW-0472">Membrane</keyword>
<dbReference type="PANTHER" id="PTHR10704">
    <property type="entry name" value="CARBOHYDRATE SULFOTRANSFERASE"/>
    <property type="match status" value="1"/>
</dbReference>